<dbReference type="Proteomes" id="UP001215598">
    <property type="component" value="Unassembled WGS sequence"/>
</dbReference>
<protein>
    <submittedName>
        <fullName evidence="2">Uncharacterized protein</fullName>
    </submittedName>
</protein>
<sequence>MSPTIEVSYTAEDVNVLKPKLIALVQRQVSKWPGGDFKPRDKKMTVAILQEALLNPSYGFTKQVTESSPPLSPQPDDSRDGSMQGSAHRSPDPEFEEKWVELLIEDTRTSSKTIQPVCLWVCDNLGCKEGEWRADSKDLLLELQTSISLLAGSFKLGYQSSVHPDYRIYFIKVTTETPWNETVASVPCVTIPATNTLKIFVEPAETDPGTFNSCEPTIKPLEVARHRANTSDVSGPSIPSANTDIEWLKEEIKTLEGYAHFTQHRHKVQQNVGVIESWRFIALVSKTYSGKLSHVPGRSGRPKKIKKSSMHKALGLSSSAFTQAENAVRILNIYGEGGSKPAQEVIAETEIRLEKPEGAKVLYPFLVEWEKDNS</sequence>
<organism evidence="2 3">
    <name type="scientific">Mycena metata</name>
    <dbReference type="NCBI Taxonomy" id="1033252"/>
    <lineage>
        <taxon>Eukaryota</taxon>
        <taxon>Fungi</taxon>
        <taxon>Dikarya</taxon>
        <taxon>Basidiomycota</taxon>
        <taxon>Agaricomycotina</taxon>
        <taxon>Agaricomycetes</taxon>
        <taxon>Agaricomycetidae</taxon>
        <taxon>Agaricales</taxon>
        <taxon>Marasmiineae</taxon>
        <taxon>Mycenaceae</taxon>
        <taxon>Mycena</taxon>
    </lineage>
</organism>
<dbReference type="EMBL" id="JARKIB010000039">
    <property type="protein sequence ID" value="KAJ7759660.1"/>
    <property type="molecule type" value="Genomic_DNA"/>
</dbReference>
<gene>
    <name evidence="2" type="ORF">B0H16DRAFT_1689040</name>
</gene>
<name>A0AAD7J8R8_9AGAR</name>
<reference evidence="2" key="1">
    <citation type="submission" date="2023-03" db="EMBL/GenBank/DDBJ databases">
        <title>Massive genome expansion in bonnet fungi (Mycena s.s.) driven by repeated elements and novel gene families across ecological guilds.</title>
        <authorList>
            <consortium name="Lawrence Berkeley National Laboratory"/>
            <person name="Harder C.B."/>
            <person name="Miyauchi S."/>
            <person name="Viragh M."/>
            <person name="Kuo A."/>
            <person name="Thoen E."/>
            <person name="Andreopoulos B."/>
            <person name="Lu D."/>
            <person name="Skrede I."/>
            <person name="Drula E."/>
            <person name="Henrissat B."/>
            <person name="Morin E."/>
            <person name="Kohler A."/>
            <person name="Barry K."/>
            <person name="LaButti K."/>
            <person name="Morin E."/>
            <person name="Salamov A."/>
            <person name="Lipzen A."/>
            <person name="Mereny Z."/>
            <person name="Hegedus B."/>
            <person name="Baldrian P."/>
            <person name="Stursova M."/>
            <person name="Weitz H."/>
            <person name="Taylor A."/>
            <person name="Grigoriev I.V."/>
            <person name="Nagy L.G."/>
            <person name="Martin F."/>
            <person name="Kauserud H."/>
        </authorList>
    </citation>
    <scope>NUCLEOTIDE SEQUENCE</scope>
    <source>
        <strain evidence="2">CBHHK182m</strain>
    </source>
</reference>
<proteinExistence type="predicted"/>
<evidence type="ECO:0000313" key="2">
    <source>
        <dbReference type="EMBL" id="KAJ7759660.1"/>
    </source>
</evidence>
<dbReference type="AlphaFoldDB" id="A0AAD7J8R8"/>
<comment type="caution">
    <text evidence="2">The sequence shown here is derived from an EMBL/GenBank/DDBJ whole genome shotgun (WGS) entry which is preliminary data.</text>
</comment>
<accession>A0AAD7J8R8</accession>
<evidence type="ECO:0000313" key="3">
    <source>
        <dbReference type="Proteomes" id="UP001215598"/>
    </source>
</evidence>
<evidence type="ECO:0000256" key="1">
    <source>
        <dbReference type="SAM" id="MobiDB-lite"/>
    </source>
</evidence>
<keyword evidence="3" id="KW-1185">Reference proteome</keyword>
<feature type="region of interest" description="Disordered" evidence="1">
    <location>
        <begin position="63"/>
        <end position="94"/>
    </location>
</feature>